<dbReference type="STRING" id="1149755.A0A2J6QU53"/>
<dbReference type="Gene3D" id="3.50.50.60">
    <property type="entry name" value="FAD/NAD(P)-binding domain"/>
    <property type="match status" value="1"/>
</dbReference>
<dbReference type="EMBL" id="KZ613971">
    <property type="protein sequence ID" value="PMD29795.1"/>
    <property type="molecule type" value="Genomic_DNA"/>
</dbReference>
<dbReference type="OrthoDB" id="429143at2759"/>
<feature type="domain" description="FAD dependent oxidoreductase" evidence="1">
    <location>
        <begin position="74"/>
        <end position="488"/>
    </location>
</feature>
<dbReference type="SUPFAM" id="SSF51905">
    <property type="entry name" value="FAD/NAD(P)-binding domain"/>
    <property type="match status" value="1"/>
</dbReference>
<evidence type="ECO:0000313" key="3">
    <source>
        <dbReference type="Proteomes" id="UP000235786"/>
    </source>
</evidence>
<accession>A0A2J6QU53</accession>
<sequence length="539" mass="59273">MGSLISSLRDAYFGIKAVVQTLAEDYADLNALQARLNSNPGIPVSNPTTSFWLQNPPFPDLVDKRSKTLPESADILIIGSGITGASIARTILSECASMGVKKRVIMLEAREVCSGATGRNGGHIKCTPHESYCEYKERFGAERAKVLVKFQTSHLPIMVDLAKQEGWDLAEAREVETLDVFYDEKVWEENKKMVEVFRREMPEAAKDTYIWERKEAREKYKLGEHAFGAITYQAGAIWPYRLVAYVLDSLLRTYASDFSLETHTSVESISTVNNLSQPFIVHTSRGDIHSSHVIHATNAHTATLVPGIRGKLFPVRGTMTAQRPGKMFPELDGSRSWCLINNEGYEYVTQRPGKIDSLNGMGGEIMIGGGMVQAGRKGFGELGIASDAETNYLIGCHLGGVLPMAFGLENWGNDAPGGRMKNMWSGSLALTADMMPFVGRLEPSLTGRAYEKATLAKDTAKPISPPGEWISAGYNGEGMVNAWLCGIALGLMVLGRGDTVAEKTLGRPQGKLEEWFPREYLCTQERVTNASVFKLLETR</sequence>
<dbReference type="Pfam" id="PF01266">
    <property type="entry name" value="DAO"/>
    <property type="match status" value="1"/>
</dbReference>
<dbReference type="InterPro" id="IPR036188">
    <property type="entry name" value="FAD/NAD-bd_sf"/>
</dbReference>
<organism evidence="2 3">
    <name type="scientific">Hyaloscypha variabilis (strain UAMH 11265 / GT02V1 / F)</name>
    <name type="common">Meliniomyces variabilis</name>
    <dbReference type="NCBI Taxonomy" id="1149755"/>
    <lineage>
        <taxon>Eukaryota</taxon>
        <taxon>Fungi</taxon>
        <taxon>Dikarya</taxon>
        <taxon>Ascomycota</taxon>
        <taxon>Pezizomycotina</taxon>
        <taxon>Leotiomycetes</taxon>
        <taxon>Helotiales</taxon>
        <taxon>Hyaloscyphaceae</taxon>
        <taxon>Hyaloscypha</taxon>
        <taxon>Hyaloscypha variabilis</taxon>
    </lineage>
</organism>
<dbReference type="PANTHER" id="PTHR13847">
    <property type="entry name" value="SARCOSINE DEHYDROGENASE-RELATED"/>
    <property type="match status" value="1"/>
</dbReference>
<protein>
    <submittedName>
        <fullName evidence="2">DAO-domain-containing protein</fullName>
    </submittedName>
</protein>
<dbReference type="PANTHER" id="PTHR13847:SF213">
    <property type="entry name" value="DEPENDENT OXIDOREDUCTASE, PUTATIVE-RELATED"/>
    <property type="match status" value="1"/>
</dbReference>
<keyword evidence="3" id="KW-1185">Reference proteome</keyword>
<proteinExistence type="predicted"/>
<dbReference type="InterPro" id="IPR006076">
    <property type="entry name" value="FAD-dep_OxRdtase"/>
</dbReference>
<dbReference type="AlphaFoldDB" id="A0A2J6QU53"/>
<evidence type="ECO:0000313" key="2">
    <source>
        <dbReference type="EMBL" id="PMD29795.1"/>
    </source>
</evidence>
<evidence type="ECO:0000259" key="1">
    <source>
        <dbReference type="Pfam" id="PF01266"/>
    </source>
</evidence>
<dbReference type="Gene3D" id="3.30.9.10">
    <property type="entry name" value="D-Amino Acid Oxidase, subunit A, domain 2"/>
    <property type="match status" value="1"/>
</dbReference>
<dbReference type="GO" id="GO:0005737">
    <property type="term" value="C:cytoplasm"/>
    <property type="evidence" value="ECO:0007669"/>
    <property type="project" value="TreeGrafter"/>
</dbReference>
<gene>
    <name evidence="2" type="ORF">L207DRAFT_593116</name>
</gene>
<dbReference type="Proteomes" id="UP000235786">
    <property type="component" value="Unassembled WGS sequence"/>
</dbReference>
<reference evidence="2 3" key="1">
    <citation type="submission" date="2016-04" db="EMBL/GenBank/DDBJ databases">
        <title>A degradative enzymes factory behind the ericoid mycorrhizal symbiosis.</title>
        <authorList>
            <consortium name="DOE Joint Genome Institute"/>
            <person name="Martino E."/>
            <person name="Morin E."/>
            <person name="Grelet G."/>
            <person name="Kuo A."/>
            <person name="Kohler A."/>
            <person name="Daghino S."/>
            <person name="Barry K."/>
            <person name="Choi C."/>
            <person name="Cichocki N."/>
            <person name="Clum A."/>
            <person name="Copeland A."/>
            <person name="Hainaut M."/>
            <person name="Haridas S."/>
            <person name="Labutti K."/>
            <person name="Lindquist E."/>
            <person name="Lipzen A."/>
            <person name="Khouja H.-R."/>
            <person name="Murat C."/>
            <person name="Ohm R."/>
            <person name="Olson A."/>
            <person name="Spatafora J."/>
            <person name="Veneault-Fourrey C."/>
            <person name="Henrissat B."/>
            <person name="Grigoriev I."/>
            <person name="Martin F."/>
            <person name="Perotto S."/>
        </authorList>
    </citation>
    <scope>NUCLEOTIDE SEQUENCE [LARGE SCALE GENOMIC DNA]</scope>
    <source>
        <strain evidence="2 3">F</strain>
    </source>
</reference>
<name>A0A2J6QU53_HYAVF</name>